<dbReference type="PANTHER" id="PTHR12126:SF11">
    <property type="entry name" value="NADH DEHYDROGENASE [UBIQUINONE] 1 ALPHA SUBCOMPLEX SUBUNIT 9, MITOCHONDRIAL"/>
    <property type="match status" value="1"/>
</dbReference>
<keyword evidence="2" id="KW-0413">Isomerase</keyword>
<sequence length="319" mass="35605">MRVDSVCILGGSGFVGRHIANRLANTPVRIRVITTNRERSRHLLPIPNLELVEADIHDADTLRREISGFDAVINLVGVLNDEPGRGRGFDEVHVRLVRNLVEGARAAGVKRLLHMSALGAAPEAPSRYQQTKAEGERIAMEANRAGFGVTVFRPSVIFGPEDNFLNQFATMLRMAPFLPLPTPEARFKPVYVGDVAQAFVNCLNDPDTFGERYELCGPSVYTLRELVSYCAELIGTNKPIIGLSDRLSRLQARVMERVPGKPYSMDNYLSSQVDNVCSDDGLARLGIHPTAVEAVVPMYVGRRRQRQYYNRFRRSARRV</sequence>
<dbReference type="InterPro" id="IPR051207">
    <property type="entry name" value="ComplexI_NDUFA9_subunit"/>
</dbReference>
<dbReference type="EMBL" id="MN079089">
    <property type="protein sequence ID" value="QEA04815.1"/>
    <property type="molecule type" value="Genomic_DNA"/>
</dbReference>
<evidence type="ECO:0000259" key="1">
    <source>
        <dbReference type="Pfam" id="PF01370"/>
    </source>
</evidence>
<dbReference type="CDD" id="cd05271">
    <property type="entry name" value="NDUFA9_like_SDR_a"/>
    <property type="match status" value="1"/>
</dbReference>
<dbReference type="AlphaFoldDB" id="A0A5B8RDF0"/>
<evidence type="ECO:0000313" key="2">
    <source>
        <dbReference type="EMBL" id="QEA04815.1"/>
    </source>
</evidence>
<accession>A0A5B8RDF0</accession>
<dbReference type="Pfam" id="PF01370">
    <property type="entry name" value="Epimerase"/>
    <property type="match status" value="1"/>
</dbReference>
<gene>
    <name evidence="2" type="primary">gnu</name>
    <name evidence="2" type="ORF">KBTEX_01124</name>
</gene>
<organism evidence="2">
    <name type="scientific">uncultured organism</name>
    <dbReference type="NCBI Taxonomy" id="155900"/>
    <lineage>
        <taxon>unclassified sequences</taxon>
        <taxon>environmental samples</taxon>
    </lineage>
</organism>
<dbReference type="SUPFAM" id="SSF51735">
    <property type="entry name" value="NAD(P)-binding Rossmann-fold domains"/>
    <property type="match status" value="1"/>
</dbReference>
<dbReference type="Gene3D" id="3.40.50.720">
    <property type="entry name" value="NAD(P)-binding Rossmann-like Domain"/>
    <property type="match status" value="1"/>
</dbReference>
<feature type="domain" description="NAD-dependent epimerase/dehydratase" evidence="1">
    <location>
        <begin position="6"/>
        <end position="213"/>
    </location>
</feature>
<dbReference type="PANTHER" id="PTHR12126">
    <property type="entry name" value="NADH-UBIQUINONE OXIDOREDUCTASE 39 KDA SUBUNIT-RELATED"/>
    <property type="match status" value="1"/>
</dbReference>
<proteinExistence type="predicted"/>
<dbReference type="GO" id="GO:0044877">
    <property type="term" value="F:protein-containing complex binding"/>
    <property type="evidence" value="ECO:0007669"/>
    <property type="project" value="TreeGrafter"/>
</dbReference>
<dbReference type="GO" id="GO:0016853">
    <property type="term" value="F:isomerase activity"/>
    <property type="evidence" value="ECO:0007669"/>
    <property type="project" value="UniProtKB-KW"/>
</dbReference>
<reference evidence="2" key="1">
    <citation type="submission" date="2019-06" db="EMBL/GenBank/DDBJ databases">
        <authorList>
            <person name="Murdoch R.W."/>
            <person name="Fathepure B."/>
        </authorList>
    </citation>
    <scope>NUCLEOTIDE SEQUENCE</scope>
</reference>
<protein>
    <submittedName>
        <fullName evidence="2">N-acetyl-alpha-D-glucosaminyl-diphospho-ditrans, octacis-undecaprenol 4-epimerase</fullName>
        <ecNumber evidence="2">5.1.3.26</ecNumber>
    </submittedName>
</protein>
<dbReference type="InterPro" id="IPR036291">
    <property type="entry name" value="NAD(P)-bd_dom_sf"/>
</dbReference>
<dbReference type="InterPro" id="IPR001509">
    <property type="entry name" value="Epimerase_deHydtase"/>
</dbReference>
<dbReference type="EC" id="5.1.3.26" evidence="2"/>
<name>A0A5B8RDF0_9ZZZZ</name>